<accession>A0ABV0GLZ9</accession>
<evidence type="ECO:0000313" key="3">
    <source>
        <dbReference type="Proteomes" id="UP001448614"/>
    </source>
</evidence>
<evidence type="ECO:0008006" key="4">
    <source>
        <dbReference type="Google" id="ProtNLM"/>
    </source>
</evidence>
<comment type="caution">
    <text evidence="2">The sequence shown here is derived from an EMBL/GenBank/DDBJ whole genome shotgun (WGS) entry which is preliminary data.</text>
</comment>
<reference evidence="2 3" key="1">
    <citation type="journal article" date="2024" name="Appl. Microbiol. Biotechnol.">
        <title>Biosynthetic gene clusters with biotechnological applications in novel Antarctic isolates from Actinomycetota.</title>
        <authorList>
            <person name="Bruna P."/>
            <person name="Nunez-Montero K."/>
            <person name="Contreras M.J."/>
            <person name="Leal K."/>
            <person name="Garcia M."/>
            <person name="Abanto M."/>
            <person name="Barrientos L."/>
        </authorList>
    </citation>
    <scope>NUCLEOTIDE SEQUENCE [LARGE SCALE GENOMIC DNA]</scope>
    <source>
        <strain evidence="2 3">Se16.17</strain>
    </source>
</reference>
<evidence type="ECO:0000256" key="1">
    <source>
        <dbReference type="SAM" id="Phobius"/>
    </source>
</evidence>
<protein>
    <recommendedName>
        <fullName evidence="4">Pentapeptide repeat protein</fullName>
    </recommendedName>
</protein>
<dbReference type="EMBL" id="JBBMFV010000001">
    <property type="protein sequence ID" value="MEO3939477.1"/>
    <property type="molecule type" value="Genomic_DNA"/>
</dbReference>
<keyword evidence="1" id="KW-1133">Transmembrane helix</keyword>
<dbReference type="Proteomes" id="UP001448614">
    <property type="component" value="Unassembled WGS sequence"/>
</dbReference>
<feature type="transmembrane region" description="Helical" evidence="1">
    <location>
        <begin position="27"/>
        <end position="50"/>
    </location>
</feature>
<name>A0ABV0GLZ9_PAENI</name>
<proteinExistence type="predicted"/>
<keyword evidence="3" id="KW-1185">Reference proteome</keyword>
<evidence type="ECO:0000313" key="2">
    <source>
        <dbReference type="EMBL" id="MEO3939477.1"/>
    </source>
</evidence>
<keyword evidence="1" id="KW-0472">Membrane</keyword>
<dbReference type="RefSeq" id="WP_347781467.1">
    <property type="nucleotide sequence ID" value="NZ_JBBMFV010000001.1"/>
</dbReference>
<sequence length="401" mass="43826">MARLIHHLSDDIDAAPNGRHAPRMPKFLPMLLASFVVASGAFWLVFVGLARLSGFDVAPWNPDLGAIAPERLFDITRAGATAAGVLAGVFAIVYAYRKQKVQEASGRREDSQLLSTRYQDAAEQLGHEKQAVVLAGVYAMSRLADDWTDQRQQCVDVLCAYLRLSQSWDDETDHMNARQEDVVRRAIIAEILKHTEVDGDQTKSWSHLRIDLSGARLDGLRTWANRFETLILSEARFFGDNNIDAQIGSLLDLTDAQIHGSLRLNLDGSDARVSAWGAHIHSGGSLYAGSETRTGTSFTFGSTTVDAGGRLAATLPAGSRKKTLDFYNVNVTGELAVYGKGEGCEKAAVYIRDASTVGQGRIGFQQQIAQAENDIVFPRPSSLKDVKLSIFTVGEWEVVED</sequence>
<organism evidence="2 3">
    <name type="scientific">Paenarthrobacter nicotinovorans</name>
    <name type="common">Arthrobacter nicotinovorans</name>
    <dbReference type="NCBI Taxonomy" id="29320"/>
    <lineage>
        <taxon>Bacteria</taxon>
        <taxon>Bacillati</taxon>
        <taxon>Actinomycetota</taxon>
        <taxon>Actinomycetes</taxon>
        <taxon>Micrococcales</taxon>
        <taxon>Micrococcaceae</taxon>
        <taxon>Paenarthrobacter</taxon>
    </lineage>
</organism>
<gene>
    <name evidence="2" type="ORF">V3C41_00145</name>
</gene>
<keyword evidence="1" id="KW-0812">Transmembrane</keyword>
<feature type="transmembrane region" description="Helical" evidence="1">
    <location>
        <begin position="78"/>
        <end position="96"/>
    </location>
</feature>